<dbReference type="RefSeq" id="WP_019976033.1">
    <property type="nucleotide sequence ID" value="NZ_BJXC01000006.1"/>
</dbReference>
<name>A0A511NGT5_9FLAO</name>
<keyword evidence="2" id="KW-1185">Reference proteome</keyword>
<dbReference type="Gene3D" id="1.10.10.60">
    <property type="entry name" value="Homeodomain-like"/>
    <property type="match status" value="1"/>
</dbReference>
<dbReference type="GO" id="GO:0043565">
    <property type="term" value="F:sequence-specific DNA binding"/>
    <property type="evidence" value="ECO:0007669"/>
    <property type="project" value="InterPro"/>
</dbReference>
<accession>A0A511NGT5</accession>
<comment type="caution">
    <text evidence="1">The sequence shown here is derived from an EMBL/GenBank/DDBJ whole genome shotgun (WGS) entry which is preliminary data.</text>
</comment>
<organism evidence="1 2">
    <name type="scientific">Empedobacter brevis NBRC 14943 = ATCC 43319</name>
    <dbReference type="NCBI Taxonomy" id="1218108"/>
    <lineage>
        <taxon>Bacteria</taxon>
        <taxon>Pseudomonadati</taxon>
        <taxon>Bacteroidota</taxon>
        <taxon>Flavobacteriia</taxon>
        <taxon>Flavobacteriales</taxon>
        <taxon>Weeksellaceae</taxon>
        <taxon>Empedobacter</taxon>
    </lineage>
</organism>
<evidence type="ECO:0008006" key="3">
    <source>
        <dbReference type="Google" id="ProtNLM"/>
    </source>
</evidence>
<sequence length="106" mass="12678">MKKQPNYKAIFLDILHKKQNKLKECQFLLNKKVLSVLDVVELNRIIFEDVEVKCQNENSRYRSYNEATILKILNYQKKNQLNNSQLAKKFNLSRNTVSKWKKSFVI</sequence>
<dbReference type="GeneID" id="84650676"/>
<dbReference type="SUPFAM" id="SSF48295">
    <property type="entry name" value="TrpR-like"/>
    <property type="match status" value="1"/>
</dbReference>
<dbReference type="Proteomes" id="UP000321245">
    <property type="component" value="Unassembled WGS sequence"/>
</dbReference>
<dbReference type="AlphaFoldDB" id="A0A511NGT5"/>
<reference evidence="1 2" key="1">
    <citation type="submission" date="2019-07" db="EMBL/GenBank/DDBJ databases">
        <title>Whole genome shotgun sequence of Empedobacter brevis NBRC 14943.</title>
        <authorList>
            <person name="Hosoyama A."/>
            <person name="Uohara A."/>
            <person name="Ohji S."/>
            <person name="Ichikawa N."/>
        </authorList>
    </citation>
    <scope>NUCLEOTIDE SEQUENCE [LARGE SCALE GENOMIC DNA]</scope>
    <source>
        <strain evidence="1 2">NBRC 14943</strain>
    </source>
</reference>
<protein>
    <recommendedName>
        <fullName evidence="3">Transposase</fullName>
    </recommendedName>
</protein>
<proteinExistence type="predicted"/>
<dbReference type="InterPro" id="IPR010921">
    <property type="entry name" value="Trp_repressor/repl_initiator"/>
</dbReference>
<dbReference type="STRING" id="1218108.GCA_000382425_02558"/>
<dbReference type="EMBL" id="BJXC01000006">
    <property type="protein sequence ID" value="GEM51471.1"/>
    <property type="molecule type" value="Genomic_DNA"/>
</dbReference>
<gene>
    <name evidence="1" type="ORF">EB1_12610</name>
</gene>
<evidence type="ECO:0000313" key="1">
    <source>
        <dbReference type="EMBL" id="GEM51471.1"/>
    </source>
</evidence>
<evidence type="ECO:0000313" key="2">
    <source>
        <dbReference type="Proteomes" id="UP000321245"/>
    </source>
</evidence>
<dbReference type="OrthoDB" id="1260127at2"/>